<organism evidence="2 3">
    <name type="scientific">Paspalum notatum var. saurae</name>
    <dbReference type="NCBI Taxonomy" id="547442"/>
    <lineage>
        <taxon>Eukaryota</taxon>
        <taxon>Viridiplantae</taxon>
        <taxon>Streptophyta</taxon>
        <taxon>Embryophyta</taxon>
        <taxon>Tracheophyta</taxon>
        <taxon>Spermatophyta</taxon>
        <taxon>Magnoliopsida</taxon>
        <taxon>Liliopsida</taxon>
        <taxon>Poales</taxon>
        <taxon>Poaceae</taxon>
        <taxon>PACMAD clade</taxon>
        <taxon>Panicoideae</taxon>
        <taxon>Andropogonodae</taxon>
        <taxon>Paspaleae</taxon>
        <taxon>Paspalinae</taxon>
        <taxon>Paspalum</taxon>
    </lineage>
</organism>
<dbReference type="PANTHER" id="PTHR32444:SF142">
    <property type="entry name" value="RECEPTOR-LIKE SERINE_THREONINE-PROTEIN KINASE"/>
    <property type="match status" value="1"/>
</dbReference>
<dbReference type="AlphaFoldDB" id="A0AAQ3X7C2"/>
<dbReference type="Gene3D" id="3.30.200.20">
    <property type="entry name" value="Phosphorylase Kinase, domain 1"/>
    <property type="match status" value="1"/>
</dbReference>
<accession>A0AAQ3X7C2</accession>
<dbReference type="InterPro" id="IPR003609">
    <property type="entry name" value="Pan_app"/>
</dbReference>
<name>A0AAQ3X7C2_PASNO</name>
<dbReference type="EMBL" id="CP144751">
    <property type="protein sequence ID" value="WVZ87311.1"/>
    <property type="molecule type" value="Genomic_DNA"/>
</dbReference>
<evidence type="ECO:0000259" key="1">
    <source>
        <dbReference type="Pfam" id="PF08276"/>
    </source>
</evidence>
<dbReference type="PANTHER" id="PTHR32444">
    <property type="entry name" value="BULB-TYPE LECTIN DOMAIN-CONTAINING PROTEIN"/>
    <property type="match status" value="1"/>
</dbReference>
<dbReference type="Proteomes" id="UP001341281">
    <property type="component" value="Chromosome 07"/>
</dbReference>
<reference evidence="2 3" key="1">
    <citation type="submission" date="2024-02" db="EMBL/GenBank/DDBJ databases">
        <title>High-quality chromosome-scale genome assembly of Pensacola bahiagrass (Paspalum notatum Flugge var. saurae).</title>
        <authorList>
            <person name="Vega J.M."/>
            <person name="Podio M."/>
            <person name="Orjuela J."/>
            <person name="Siena L.A."/>
            <person name="Pessino S.C."/>
            <person name="Combes M.C."/>
            <person name="Mariac C."/>
            <person name="Albertini E."/>
            <person name="Pupilli F."/>
            <person name="Ortiz J.P.A."/>
            <person name="Leblanc O."/>
        </authorList>
    </citation>
    <scope>NUCLEOTIDE SEQUENCE [LARGE SCALE GENOMIC DNA]</scope>
    <source>
        <strain evidence="2">R1</strain>
        <tissue evidence="2">Leaf</tissue>
    </source>
</reference>
<gene>
    <name evidence="2" type="ORF">U9M48_033968</name>
</gene>
<evidence type="ECO:0000313" key="2">
    <source>
        <dbReference type="EMBL" id="WVZ87311.1"/>
    </source>
</evidence>
<proteinExistence type="predicted"/>
<keyword evidence="3" id="KW-1185">Reference proteome</keyword>
<protein>
    <recommendedName>
        <fullName evidence="1">Apple domain-containing protein</fullName>
    </recommendedName>
</protein>
<sequence length="129" mass="14515">MPVFVRNRTSDECTAYAYANMSSAMSGGDLSRCLLWFDDLVDMGKYLHMDGEDLYLQLADSPPGKRQKKRVEKRKMLQYLSSTIEAEAGDKNSLEFPFIKFEIIAEATADFSDSNIIGQGGFGKVYKTM</sequence>
<evidence type="ECO:0000313" key="3">
    <source>
        <dbReference type="Proteomes" id="UP001341281"/>
    </source>
</evidence>
<dbReference type="Pfam" id="PF08276">
    <property type="entry name" value="PAN_2"/>
    <property type="match status" value="1"/>
</dbReference>
<feature type="domain" description="Apple" evidence="1">
    <location>
        <begin position="12"/>
        <end position="43"/>
    </location>
</feature>